<dbReference type="Proteomes" id="UP001057402">
    <property type="component" value="Chromosome 6"/>
</dbReference>
<keyword evidence="2" id="KW-1185">Reference proteome</keyword>
<protein>
    <submittedName>
        <fullName evidence="1">Uncharacterized protein</fullName>
    </submittedName>
</protein>
<comment type="caution">
    <text evidence="1">The sequence shown here is derived from an EMBL/GenBank/DDBJ whole genome shotgun (WGS) entry which is preliminary data.</text>
</comment>
<gene>
    <name evidence="1" type="ORF">MLD38_023004</name>
</gene>
<proteinExistence type="predicted"/>
<evidence type="ECO:0000313" key="2">
    <source>
        <dbReference type="Proteomes" id="UP001057402"/>
    </source>
</evidence>
<name>A0ACB9QMX8_9MYRT</name>
<organism evidence="1 2">
    <name type="scientific">Melastoma candidum</name>
    <dbReference type="NCBI Taxonomy" id="119954"/>
    <lineage>
        <taxon>Eukaryota</taxon>
        <taxon>Viridiplantae</taxon>
        <taxon>Streptophyta</taxon>
        <taxon>Embryophyta</taxon>
        <taxon>Tracheophyta</taxon>
        <taxon>Spermatophyta</taxon>
        <taxon>Magnoliopsida</taxon>
        <taxon>eudicotyledons</taxon>
        <taxon>Gunneridae</taxon>
        <taxon>Pentapetalae</taxon>
        <taxon>rosids</taxon>
        <taxon>malvids</taxon>
        <taxon>Myrtales</taxon>
        <taxon>Melastomataceae</taxon>
        <taxon>Melastomatoideae</taxon>
        <taxon>Melastomateae</taxon>
        <taxon>Melastoma</taxon>
    </lineage>
</organism>
<sequence length="847" mass="95032">MSHSDFNPTTLRRDPSVEFWVDGDALPNGKPRHGATSTARANAGERGGDFPEDPPSALINKFLHKQRASGEYSLDIDFEISDELPRSTPLTPLEESPNKADSGGDRVSFLRPVLGRDASLRRRRGDSRNGDDDAGDSLRSSCGEEIRRCLSKEQHSRLLQQGKPKSRLLEPLDAPDKQSGRVPAMSGQLFSGILGKGGGAAAANDDDNETLWGDDLPEEYKKVSLSVLTLIQMISLIVIVSALACTLAYPKLQRFNLWSLQLWRWEVLILVLICGRLVSGWVIRLIVLFIERSFLLRKRVLYFVYGVRSAVQNCLWLGLTLIAWHALFDKRVAREMNSDSLNYVTKVLVCFLVGTLLWLIKTLIIKVLASSFHVSTYFDRIRAALFNQYLIETLSGLPVIEIRRNEEEGEKLAAEVRSLQKAGVTVPLDLRQTAFPAKSGRLIGSGVLHTGSGLINGKMSRASSMKGDGAIDIDRLHKLHSKNVSAWNMKRLMNIVRHGSLSTLDEQILDSANEVESPTSIRTENEAKAAARKIFHNVSRPGAKFIYLEDLLRFLREDEALRAMNLFEGACDSQKISKSCLKNWVVNVFRERKALALTLNDTKTAVNRLHHVANAIVAIVVVIVSLLILGIATYKVLVFFSSQLLLVAFMFGNTCKNIFESIIFLFVIHPFDVGDRCQIDGVELVVEEMNILTTVFLRDDNMKIVYPNSTLTMKAIGNFHRSPDMGDAVEFLVHLSTPAEKIAIMKQRILSYMESKKEHWAPGPMLIMKDMDDLNRVRFALWFGHRMNHQDMGEKWARRALLVEEMVNIFKDLDLQYRLFPIDINVRSMPVPSSARVPPGWGLAAAE</sequence>
<reference evidence="2" key="1">
    <citation type="journal article" date="2023" name="Front. Plant Sci.">
        <title>Chromosomal-level genome assembly of Melastoma candidum provides insights into trichome evolution.</title>
        <authorList>
            <person name="Zhong Y."/>
            <person name="Wu W."/>
            <person name="Sun C."/>
            <person name="Zou P."/>
            <person name="Liu Y."/>
            <person name="Dai S."/>
            <person name="Zhou R."/>
        </authorList>
    </citation>
    <scope>NUCLEOTIDE SEQUENCE [LARGE SCALE GENOMIC DNA]</scope>
</reference>
<dbReference type="EMBL" id="CM042885">
    <property type="protein sequence ID" value="KAI4367242.1"/>
    <property type="molecule type" value="Genomic_DNA"/>
</dbReference>
<accession>A0ACB9QMX8</accession>
<evidence type="ECO:0000313" key="1">
    <source>
        <dbReference type="EMBL" id="KAI4367242.1"/>
    </source>
</evidence>